<comment type="caution">
    <text evidence="1">The sequence shown here is derived from an EMBL/GenBank/DDBJ whole genome shotgun (WGS) entry which is preliminary data.</text>
</comment>
<dbReference type="EMBL" id="LGUA01002386">
    <property type="protein sequence ID" value="OAX77534.1"/>
    <property type="molecule type" value="Genomic_DNA"/>
</dbReference>
<sequence length="40" mass="4413">NLLKYVIDLKSWTKSVTEILEKLSQSSASASSSVTHPNLH</sequence>
<dbReference type="Proteomes" id="UP000091918">
    <property type="component" value="Unassembled WGS sequence"/>
</dbReference>
<reference evidence="1 2" key="1">
    <citation type="submission" date="2015-07" db="EMBL/GenBank/DDBJ databases">
        <title>Emmonsia species relationships and genome sequence.</title>
        <authorList>
            <person name="Cuomo C.A."/>
            <person name="Schwartz I.S."/>
            <person name="Kenyon C."/>
            <person name="de Hoog G.S."/>
            <person name="Govender N.P."/>
            <person name="Botha A."/>
            <person name="Moreno L."/>
            <person name="de Vries M."/>
            <person name="Munoz J.F."/>
            <person name="Stielow J.B."/>
        </authorList>
    </citation>
    <scope>NUCLEOTIDE SEQUENCE [LARGE SCALE GENOMIC DNA]</scope>
    <source>
        <strain evidence="1 2">CBS 136260</strain>
    </source>
</reference>
<name>A0A1B7NL42_9EURO</name>
<evidence type="ECO:0000313" key="2">
    <source>
        <dbReference type="Proteomes" id="UP000091918"/>
    </source>
</evidence>
<keyword evidence="2" id="KW-1185">Reference proteome</keyword>
<feature type="non-terminal residue" evidence="1">
    <location>
        <position position="1"/>
    </location>
</feature>
<dbReference type="AlphaFoldDB" id="A0A1B7NL42"/>
<evidence type="ECO:0000313" key="1">
    <source>
        <dbReference type="EMBL" id="OAX77534.1"/>
    </source>
</evidence>
<accession>A0A1B7NL42</accession>
<organism evidence="1 2">
    <name type="scientific">Emergomyces africanus</name>
    <dbReference type="NCBI Taxonomy" id="1955775"/>
    <lineage>
        <taxon>Eukaryota</taxon>
        <taxon>Fungi</taxon>
        <taxon>Dikarya</taxon>
        <taxon>Ascomycota</taxon>
        <taxon>Pezizomycotina</taxon>
        <taxon>Eurotiomycetes</taxon>
        <taxon>Eurotiomycetidae</taxon>
        <taxon>Onygenales</taxon>
        <taxon>Ajellomycetaceae</taxon>
        <taxon>Emergomyces</taxon>
    </lineage>
</organism>
<gene>
    <name evidence="1" type="ORF">ACJ72_08167</name>
</gene>
<proteinExistence type="predicted"/>
<protein>
    <submittedName>
        <fullName evidence="1">Uncharacterized protein</fullName>
    </submittedName>
</protein>